<keyword evidence="1" id="KW-0378">Hydrolase</keyword>
<dbReference type="Pfam" id="PF08495">
    <property type="entry name" value="FIST"/>
    <property type="match status" value="1"/>
</dbReference>
<dbReference type="SMART" id="SM00331">
    <property type="entry name" value="PP2C_SIG"/>
    <property type="match status" value="1"/>
</dbReference>
<feature type="coiled-coil region" evidence="2">
    <location>
        <begin position="416"/>
        <end position="478"/>
    </location>
</feature>
<dbReference type="STRING" id="596152.DesU5LDRAFT_3511"/>
<dbReference type="InterPro" id="IPR036457">
    <property type="entry name" value="PPM-type-like_dom_sf"/>
</dbReference>
<protein>
    <submittedName>
        <fullName evidence="6">Serine phosphatase RsbU, regulator of sigma subunit</fullName>
    </submittedName>
</protein>
<organism evidence="6">
    <name type="scientific">Desulfovibrio sp. U5L</name>
    <dbReference type="NCBI Taxonomy" id="596152"/>
    <lineage>
        <taxon>Bacteria</taxon>
        <taxon>Pseudomonadati</taxon>
        <taxon>Thermodesulfobacteriota</taxon>
        <taxon>Desulfovibrionia</taxon>
        <taxon>Desulfovibrionales</taxon>
        <taxon>Desulfovibrionaceae</taxon>
        <taxon>Desulfovibrio</taxon>
    </lineage>
</organism>
<evidence type="ECO:0000256" key="1">
    <source>
        <dbReference type="ARBA" id="ARBA00022801"/>
    </source>
</evidence>
<dbReference type="eggNOG" id="COG2208">
    <property type="taxonomic scope" value="Bacteria"/>
</dbReference>
<dbReference type="Pfam" id="PF07228">
    <property type="entry name" value="SpoIIE"/>
    <property type="match status" value="1"/>
</dbReference>
<dbReference type="HOGENOM" id="CLU_384380_0_0_7"/>
<accession>I2Q5S7</accession>
<dbReference type="SMART" id="SM01204">
    <property type="entry name" value="FIST_C"/>
    <property type="match status" value="1"/>
</dbReference>
<evidence type="ECO:0000256" key="2">
    <source>
        <dbReference type="SAM" id="Coils"/>
    </source>
</evidence>
<feature type="domain" description="FIST" evidence="4">
    <location>
        <begin position="33"/>
        <end position="231"/>
    </location>
</feature>
<sequence length="725" mass="77037">MLRMAVGHAKCLDPDCAARGAAESCRQGLGGRDPVGLLLFVGVTYDHEAILARIESVFPGVPLVGATSAGEMSAVGGTSDDSVLLVAFGGEDVGCVTGLARDFAGPEMPPGQAARAALEAVRPRLAGPPALCLTFPYGGRGGVQDFGQALAEGLGPNCPVLGGLSARHVSEHLPKRQFHGREVLTEGAPFLILTGDVPAIQRLSRGWRPVGSLARVTGVTGSVVRRIGDRSALGFYRHYLGPRAEPALELPLAVMCEKYKDFILRVPHFFSEDDGSIDFPGGVPEGAMVQLAEATRPEMLADIRKLAKGLAREAVTGVPPAGALIFSCATRKDILGTKAVVEIEAMRDALPPGTPIAGFYCQGELGSTGPGMPLHLQNGTMVALVLGGEQSSPALVAKGSELPCPAGEVEGLLRENRSLNRALSRALEYRERLEAQKERSQSLMRTINQEINEARLEIQRKNELLRQALALAEEVQRNLLPQAAPGLPGFDIAGTSLYSDETGGDYFDFIHTQNEDHGRFAVIIGDVTGHGIAAALLMTTARAFLRMRSFQPGSLAAVMDDVNKLLCADLADSGRFMTLFYLAIDVERKRLHWVRAGHDPIILYDAETGLVSDIPDKGGPPLGIVTDARYAENSADGMLPGQVALLATDGLWEARNASGEMFGKERVRELLGRHNGESAADIVTSVLAGLKAFLGDVPAEDDVTLVAIKVLPEEPDDQPDDQPEG</sequence>
<dbReference type="Gene3D" id="3.60.40.10">
    <property type="entry name" value="PPM-type phosphatase domain"/>
    <property type="match status" value="1"/>
</dbReference>
<dbReference type="InterPro" id="IPR052016">
    <property type="entry name" value="Bact_Sigma-Reg"/>
</dbReference>
<dbReference type="Pfam" id="PF10442">
    <property type="entry name" value="FIST_C"/>
    <property type="match status" value="1"/>
</dbReference>
<name>I2Q5S7_9BACT</name>
<dbReference type="InterPro" id="IPR019494">
    <property type="entry name" value="FIST_C"/>
</dbReference>
<evidence type="ECO:0000259" key="4">
    <source>
        <dbReference type="SMART" id="SM00897"/>
    </source>
</evidence>
<reference evidence="6" key="1">
    <citation type="submission" date="2011-11" db="EMBL/GenBank/DDBJ databases">
        <title>Improved High-Quality Draft sequence of Desulfovibrio sp. U5L.</title>
        <authorList>
            <consortium name="US DOE Joint Genome Institute"/>
            <person name="Lucas S."/>
            <person name="Han J."/>
            <person name="Lapidus A."/>
            <person name="Cheng J.-F."/>
            <person name="Goodwin L."/>
            <person name="Pitluck S."/>
            <person name="Peters L."/>
            <person name="Ovchinnikova G."/>
            <person name="Held B."/>
            <person name="Detter J.C."/>
            <person name="Han C."/>
            <person name="Tapia R."/>
            <person name="Land M."/>
            <person name="Hauser L."/>
            <person name="Kyrpides N."/>
            <person name="Ivanova N."/>
            <person name="Pagani I."/>
            <person name="Gabster J."/>
            <person name="Walker C."/>
            <person name="Stolyar S."/>
            <person name="Stahl D."/>
            <person name="Arkin A."/>
            <person name="Dehal P."/>
            <person name="Hazen T."/>
            <person name="Woyke T."/>
        </authorList>
    </citation>
    <scope>NUCLEOTIDE SEQUENCE [LARGE SCALE GENOMIC DNA]</scope>
    <source>
        <strain evidence="6">U5L</strain>
    </source>
</reference>
<dbReference type="AlphaFoldDB" id="I2Q5S7"/>
<feature type="domain" description="FIST C-domain" evidence="5">
    <location>
        <begin position="232"/>
        <end position="368"/>
    </location>
</feature>
<dbReference type="EMBL" id="JH600068">
    <property type="protein sequence ID" value="EIG55133.1"/>
    <property type="molecule type" value="Genomic_DNA"/>
</dbReference>
<dbReference type="PANTHER" id="PTHR43156:SF2">
    <property type="entry name" value="STAGE II SPORULATION PROTEIN E"/>
    <property type="match status" value="1"/>
</dbReference>
<dbReference type="GO" id="GO:0016791">
    <property type="term" value="F:phosphatase activity"/>
    <property type="evidence" value="ECO:0007669"/>
    <property type="project" value="TreeGrafter"/>
</dbReference>
<dbReference type="InterPro" id="IPR001932">
    <property type="entry name" value="PPM-type_phosphatase-like_dom"/>
</dbReference>
<dbReference type="InterPro" id="IPR013702">
    <property type="entry name" value="FIST_domain_N"/>
</dbReference>
<evidence type="ECO:0000259" key="3">
    <source>
        <dbReference type="SMART" id="SM00331"/>
    </source>
</evidence>
<evidence type="ECO:0000259" key="5">
    <source>
        <dbReference type="SMART" id="SM01204"/>
    </source>
</evidence>
<dbReference type="OrthoDB" id="343514at2"/>
<gene>
    <name evidence="6" type="ORF">DesU5LDRAFT_3511</name>
</gene>
<dbReference type="PANTHER" id="PTHR43156">
    <property type="entry name" value="STAGE II SPORULATION PROTEIN E-RELATED"/>
    <property type="match status" value="1"/>
</dbReference>
<keyword evidence="2" id="KW-0175">Coiled coil</keyword>
<evidence type="ECO:0000313" key="6">
    <source>
        <dbReference type="EMBL" id="EIG55133.1"/>
    </source>
</evidence>
<feature type="domain" description="PPM-type phosphatase" evidence="3">
    <location>
        <begin position="487"/>
        <end position="710"/>
    </location>
</feature>
<proteinExistence type="predicted"/>
<dbReference type="eggNOG" id="COG3287">
    <property type="taxonomic scope" value="Bacteria"/>
</dbReference>
<dbReference type="SMART" id="SM00897">
    <property type="entry name" value="FIST"/>
    <property type="match status" value="1"/>
</dbReference>